<evidence type="ECO:0000256" key="7">
    <source>
        <dbReference type="ARBA" id="ARBA00023180"/>
    </source>
</evidence>
<name>A0A1J0RDB7_9TRYP</name>
<feature type="signal peptide" evidence="10">
    <location>
        <begin position="1"/>
        <end position="33"/>
    </location>
</feature>
<evidence type="ECO:0000256" key="6">
    <source>
        <dbReference type="ARBA" id="ARBA00023136"/>
    </source>
</evidence>
<feature type="domain" description="Trypanosome variant surface glycoprotein B-type N-terminal" evidence="11">
    <location>
        <begin position="27"/>
        <end position="249"/>
    </location>
</feature>
<feature type="region of interest" description="Disordered" evidence="9">
    <location>
        <begin position="188"/>
        <end position="217"/>
    </location>
</feature>
<accession>A0A1J0RDB7</accession>
<dbReference type="AlphaFoldDB" id="A0A1J0RDB7"/>
<dbReference type="InterPro" id="IPR025932">
    <property type="entry name" value="Trypano_VSG_B_N_dom"/>
</dbReference>
<dbReference type="GO" id="GO:0005886">
    <property type="term" value="C:plasma membrane"/>
    <property type="evidence" value="ECO:0007669"/>
    <property type="project" value="UniProtKB-SubCell"/>
</dbReference>
<evidence type="ECO:0000313" key="12">
    <source>
        <dbReference type="EMBL" id="APD75784.1"/>
    </source>
</evidence>
<proteinExistence type="predicted"/>
<keyword evidence="4" id="KW-0336">GPI-anchor</keyword>
<evidence type="ECO:0000256" key="9">
    <source>
        <dbReference type="SAM" id="MobiDB-lite"/>
    </source>
</evidence>
<dbReference type="EMBL" id="KX701828">
    <property type="protein sequence ID" value="APD75784.1"/>
    <property type="molecule type" value="Genomic_DNA"/>
</dbReference>
<comment type="function">
    <text evidence="1">VSG forms a coat on the surface of the parasite. The trypanosome evades the immune response of the host by expressing a series of antigenically distinct VSGs from an estimated 1000 VSG genes.</text>
</comment>
<evidence type="ECO:0000256" key="3">
    <source>
        <dbReference type="ARBA" id="ARBA00022475"/>
    </source>
</evidence>
<feature type="chain" id="PRO_5013198703" evidence="10">
    <location>
        <begin position="34"/>
        <end position="254"/>
    </location>
</feature>
<evidence type="ECO:0000256" key="10">
    <source>
        <dbReference type="SAM" id="SignalP"/>
    </source>
</evidence>
<keyword evidence="7" id="KW-0325">Glycoprotein</keyword>
<evidence type="ECO:0000256" key="2">
    <source>
        <dbReference type="ARBA" id="ARBA00004609"/>
    </source>
</evidence>
<evidence type="ECO:0000256" key="5">
    <source>
        <dbReference type="ARBA" id="ARBA00022729"/>
    </source>
</evidence>
<comment type="subcellular location">
    <subcellularLocation>
        <location evidence="2">Cell membrane</location>
        <topology evidence="2">Lipid-anchor</topology>
        <topology evidence="2">GPI-anchor</topology>
    </subcellularLocation>
</comment>
<dbReference type="GO" id="GO:0098552">
    <property type="term" value="C:side of membrane"/>
    <property type="evidence" value="ECO:0007669"/>
    <property type="project" value="UniProtKB-KW"/>
</dbReference>
<keyword evidence="6" id="KW-0472">Membrane</keyword>
<evidence type="ECO:0000256" key="1">
    <source>
        <dbReference type="ARBA" id="ARBA00002523"/>
    </source>
</evidence>
<dbReference type="Pfam" id="PF13206">
    <property type="entry name" value="VSG_B"/>
    <property type="match status" value="1"/>
</dbReference>
<organism evidence="12">
    <name type="scientific">Trypanosoma brucei</name>
    <dbReference type="NCBI Taxonomy" id="5691"/>
    <lineage>
        <taxon>Eukaryota</taxon>
        <taxon>Discoba</taxon>
        <taxon>Euglenozoa</taxon>
        <taxon>Kinetoplastea</taxon>
        <taxon>Metakinetoplastina</taxon>
        <taxon>Trypanosomatida</taxon>
        <taxon>Trypanosomatidae</taxon>
        <taxon>Trypanosoma</taxon>
    </lineage>
</organism>
<sequence>MKKQRLTQSGLMWGKYQLILTAIVLPASTPAFAAVANKGSSTAGFAVLCRIINMTKQTPPPPNLPPSVADIEQTMALVNLTLAAPAAAKEIAAAADPTAALKSGSGQTKIHCTEAAAAPCTEAATRLRDHKDSVEFRALLEAAADPTLVHAINTTLQDMVHKLSELKQQETTARADTVPSKLRQALAAQPDGTSEIKLTGATGNRPGSCGRPSDDTAGTAAGKTIAGNVVCMCASDSNNDNHKAGGEAAETATV</sequence>
<reference evidence="12" key="1">
    <citation type="submission" date="2016-08" db="EMBL/GenBank/DDBJ databases">
        <title>VSG repertoire of Trypanosoma brucei EATRO 1125.</title>
        <authorList>
            <person name="Cross G.A."/>
        </authorList>
    </citation>
    <scope>NUCLEOTIDE SEQUENCE</scope>
    <source>
        <strain evidence="12">EATRO 1125</strain>
    </source>
</reference>
<evidence type="ECO:0000259" key="11">
    <source>
        <dbReference type="Pfam" id="PF13206"/>
    </source>
</evidence>
<evidence type="ECO:0000256" key="8">
    <source>
        <dbReference type="ARBA" id="ARBA00023288"/>
    </source>
</evidence>
<keyword evidence="3" id="KW-1003">Cell membrane</keyword>
<evidence type="ECO:0000256" key="4">
    <source>
        <dbReference type="ARBA" id="ARBA00022622"/>
    </source>
</evidence>
<keyword evidence="5 10" id="KW-0732">Signal</keyword>
<protein>
    <submittedName>
        <fullName evidence="12">Variant surface glycoprotein 1125.5750</fullName>
    </submittedName>
</protein>
<keyword evidence="8" id="KW-0449">Lipoprotein</keyword>
<dbReference type="VEuPathDB" id="TriTrypDB:Tb427_000428100"/>